<dbReference type="OrthoDB" id="5538472at2759"/>
<reference evidence="1 2" key="1">
    <citation type="journal article" date="2015" name="Genome Biol. Evol.">
        <title>Phylogenomic analyses indicate that early fungi evolved digesting cell walls of algal ancestors of land plants.</title>
        <authorList>
            <person name="Chang Y."/>
            <person name="Wang S."/>
            <person name="Sekimoto S."/>
            <person name="Aerts A.L."/>
            <person name="Choi C."/>
            <person name="Clum A."/>
            <person name="LaButti K.M."/>
            <person name="Lindquist E.A."/>
            <person name="Yee Ngan C."/>
            <person name="Ohm R.A."/>
            <person name="Salamov A.A."/>
            <person name="Grigoriev I.V."/>
            <person name="Spatafora J.W."/>
            <person name="Berbee M.L."/>
        </authorList>
    </citation>
    <scope>NUCLEOTIDE SEQUENCE [LARGE SCALE GENOMIC DNA]</scope>
    <source>
        <strain evidence="1 2">NRRL 1564</strain>
    </source>
</reference>
<accession>A0A2G5BHH4</accession>
<organism evidence="1 2">
    <name type="scientific">Coemansia reversa (strain ATCC 12441 / NRRL 1564)</name>
    <dbReference type="NCBI Taxonomy" id="763665"/>
    <lineage>
        <taxon>Eukaryota</taxon>
        <taxon>Fungi</taxon>
        <taxon>Fungi incertae sedis</taxon>
        <taxon>Zoopagomycota</taxon>
        <taxon>Kickxellomycotina</taxon>
        <taxon>Kickxellomycetes</taxon>
        <taxon>Kickxellales</taxon>
        <taxon>Kickxellaceae</taxon>
        <taxon>Coemansia</taxon>
    </lineage>
</organism>
<protein>
    <submittedName>
        <fullName evidence="1">Uncharacterized protein</fullName>
    </submittedName>
</protein>
<keyword evidence="2" id="KW-1185">Reference proteome</keyword>
<evidence type="ECO:0000313" key="1">
    <source>
        <dbReference type="EMBL" id="PIA18459.1"/>
    </source>
</evidence>
<gene>
    <name evidence="1" type="ORF">COEREDRAFT_79911</name>
</gene>
<dbReference type="Proteomes" id="UP000242474">
    <property type="component" value="Unassembled WGS sequence"/>
</dbReference>
<evidence type="ECO:0000313" key="2">
    <source>
        <dbReference type="Proteomes" id="UP000242474"/>
    </source>
</evidence>
<dbReference type="AlphaFoldDB" id="A0A2G5BHH4"/>
<proteinExistence type="predicted"/>
<name>A0A2G5BHH4_COERN</name>
<dbReference type="EMBL" id="KZ303490">
    <property type="protein sequence ID" value="PIA18459.1"/>
    <property type="molecule type" value="Genomic_DNA"/>
</dbReference>
<sequence>MNRILAVYTRNIGRLAINSFRPFRSLYFHAIVLHHLERQGTLDFDQRRHVCEAAVMLNNAAALTKDNAKYNPPSLLAFLNLGVEAGRSLPMSIADGNTLARTSWDKLNRARMEYALTAGRLVASLQEPPILYCFKQMLAQRCIIRPVFDYTFRRFMAMEQPDFLVRDDALQFQIYSTVREIMGRVYGENPPLGYVMCTTLFAIAETNDKVASTLMRNATETTMADLCSTITDADVDEDTVASSTFSGQHDEPLSPRELLCLLDWEFAAVLGYILAHRYYEDNVQVTEMRARIGAKTFSVDSTKSQPFPPLLPMQDTHFHNRIGNYVNTVYAKWPHGFAYMVIDEAVEAYNVIIQDIRIKQRY</sequence>